<reference evidence="1 2" key="1">
    <citation type="submission" date="2021-03" db="EMBL/GenBank/DDBJ databases">
        <title>Fibrella sp. HMF5405 genome sequencing and assembly.</title>
        <authorList>
            <person name="Kang H."/>
            <person name="Kim H."/>
            <person name="Bae S."/>
            <person name="Joh K."/>
        </authorList>
    </citation>
    <scope>NUCLEOTIDE SEQUENCE [LARGE SCALE GENOMIC DNA]</scope>
    <source>
        <strain evidence="1 2">HMF5405</strain>
    </source>
</reference>
<sequence>MTSAAHPHTWQAPIDRIGFVSGPREHTPIPGAVYDVLTLDGRAYTDLTYRAATDKRPASFYRAAFLIATSDEVFQYQLNALPTPISRPAETTTHQPLRR</sequence>
<accession>A0ABS3JAG1</accession>
<evidence type="ECO:0000313" key="2">
    <source>
        <dbReference type="Proteomes" id="UP000664628"/>
    </source>
</evidence>
<gene>
    <name evidence="1" type="ORF">J2I46_00170</name>
</gene>
<keyword evidence="2" id="KW-1185">Reference proteome</keyword>
<evidence type="ECO:0000313" key="1">
    <source>
        <dbReference type="EMBL" id="MBO0946977.1"/>
    </source>
</evidence>
<dbReference type="EMBL" id="JAFMYW010000001">
    <property type="protein sequence ID" value="MBO0946977.1"/>
    <property type="molecule type" value="Genomic_DNA"/>
</dbReference>
<name>A0ABS3JAG1_9BACT</name>
<organism evidence="1 2">
    <name type="scientific">Fibrella forsythiae</name>
    <dbReference type="NCBI Taxonomy" id="2817061"/>
    <lineage>
        <taxon>Bacteria</taxon>
        <taxon>Pseudomonadati</taxon>
        <taxon>Bacteroidota</taxon>
        <taxon>Cytophagia</taxon>
        <taxon>Cytophagales</taxon>
        <taxon>Spirosomataceae</taxon>
        <taxon>Fibrella</taxon>
    </lineage>
</organism>
<comment type="caution">
    <text evidence="1">The sequence shown here is derived from an EMBL/GenBank/DDBJ whole genome shotgun (WGS) entry which is preliminary data.</text>
</comment>
<protein>
    <submittedName>
        <fullName evidence="1">Uncharacterized protein</fullName>
    </submittedName>
</protein>
<dbReference type="RefSeq" id="WP_207326904.1">
    <property type="nucleotide sequence ID" value="NZ_JAFMYW010000001.1"/>
</dbReference>
<dbReference type="Proteomes" id="UP000664628">
    <property type="component" value="Unassembled WGS sequence"/>
</dbReference>
<proteinExistence type="predicted"/>